<reference evidence="1 2" key="1">
    <citation type="submission" date="2019-04" db="EMBL/GenBank/DDBJ databases">
        <title>Chromosome genome assembly for Takifugu flavidus.</title>
        <authorList>
            <person name="Xiao S."/>
        </authorList>
    </citation>
    <scope>NUCLEOTIDE SEQUENCE [LARGE SCALE GENOMIC DNA]</scope>
    <source>
        <strain evidence="1">HTHZ2018</strain>
        <tissue evidence="1">Muscle</tissue>
    </source>
</reference>
<gene>
    <name evidence="1" type="ORF">D4764_02G0002330</name>
</gene>
<name>A0A5C6NHW1_9TELE</name>
<dbReference type="AlphaFoldDB" id="A0A5C6NHW1"/>
<organism evidence="1 2">
    <name type="scientific">Takifugu flavidus</name>
    <name type="common">sansaifugu</name>
    <dbReference type="NCBI Taxonomy" id="433684"/>
    <lineage>
        <taxon>Eukaryota</taxon>
        <taxon>Metazoa</taxon>
        <taxon>Chordata</taxon>
        <taxon>Craniata</taxon>
        <taxon>Vertebrata</taxon>
        <taxon>Euteleostomi</taxon>
        <taxon>Actinopterygii</taxon>
        <taxon>Neopterygii</taxon>
        <taxon>Teleostei</taxon>
        <taxon>Neoteleostei</taxon>
        <taxon>Acanthomorphata</taxon>
        <taxon>Eupercaria</taxon>
        <taxon>Tetraodontiformes</taxon>
        <taxon>Tetradontoidea</taxon>
        <taxon>Tetraodontidae</taxon>
        <taxon>Takifugu</taxon>
    </lineage>
</organism>
<sequence length="78" mass="8951">MKIAGSLYLFTITKEATLCADPADSPRQRIVPSALQYSPFRTLTNFRVSKQQHKLLPVEGSPRFWQRYRELPVCRAGI</sequence>
<dbReference type="Proteomes" id="UP000324091">
    <property type="component" value="Chromosome 2"/>
</dbReference>
<protein>
    <submittedName>
        <fullName evidence="1">Uncharacterized protein</fullName>
    </submittedName>
</protein>
<evidence type="ECO:0000313" key="2">
    <source>
        <dbReference type="Proteomes" id="UP000324091"/>
    </source>
</evidence>
<proteinExistence type="predicted"/>
<dbReference type="EMBL" id="RHFK02000012">
    <property type="protein sequence ID" value="TWW67192.1"/>
    <property type="molecule type" value="Genomic_DNA"/>
</dbReference>
<accession>A0A5C6NHW1</accession>
<keyword evidence="2" id="KW-1185">Reference proteome</keyword>
<comment type="caution">
    <text evidence="1">The sequence shown here is derived from an EMBL/GenBank/DDBJ whole genome shotgun (WGS) entry which is preliminary data.</text>
</comment>
<evidence type="ECO:0000313" key="1">
    <source>
        <dbReference type="EMBL" id="TWW67192.1"/>
    </source>
</evidence>